<reference evidence="1 2" key="1">
    <citation type="submission" date="2018-08" db="EMBL/GenBank/DDBJ databases">
        <title>A genome reference for cultivated species of the human gut microbiota.</title>
        <authorList>
            <person name="Zou Y."/>
            <person name="Xue W."/>
            <person name="Luo G."/>
        </authorList>
    </citation>
    <scope>NUCLEOTIDE SEQUENCE [LARGE SCALE GENOMIC DNA]</scope>
    <source>
        <strain evidence="1 2">AM40-30BH</strain>
    </source>
</reference>
<evidence type="ECO:0000313" key="1">
    <source>
        <dbReference type="EMBL" id="RHB38349.1"/>
    </source>
</evidence>
<sequence>MLHLSTVDSTTLELLKKLQSIPILHNTRLVGGTALALQIGHRKSVDLDFFGTVDASKDELTMALEQIGSLVVLKESPHIHIYQLNNVKIDVVDYQYSWIDDAVVMQGIRMASLRDIAAMKITAIIGRGTKKDFIDIAFLLQRFSINKILDFYSQKYPDGSTFMAMKSLAYFDDAEEDIMPYMLTDISWEKIKSQILSEIF</sequence>
<protein>
    <recommendedName>
        <fullName evidence="3">Nucleotidyl transferase AbiEii/AbiGii toxin family protein</fullName>
    </recommendedName>
</protein>
<dbReference type="GeneID" id="69502788"/>
<gene>
    <name evidence="1" type="ORF">DW888_00580</name>
</gene>
<dbReference type="EMBL" id="QSGO01000001">
    <property type="protein sequence ID" value="RHB38349.1"/>
    <property type="molecule type" value="Genomic_DNA"/>
</dbReference>
<dbReference type="Proteomes" id="UP000284379">
    <property type="component" value="Unassembled WGS sequence"/>
</dbReference>
<evidence type="ECO:0000313" key="2">
    <source>
        <dbReference type="Proteomes" id="UP000284379"/>
    </source>
</evidence>
<proteinExistence type="predicted"/>
<name>A0A413VXR5_9BACE</name>
<organism evidence="1 2">
    <name type="scientific">Bacteroides nordii</name>
    <dbReference type="NCBI Taxonomy" id="291645"/>
    <lineage>
        <taxon>Bacteria</taxon>
        <taxon>Pseudomonadati</taxon>
        <taxon>Bacteroidota</taxon>
        <taxon>Bacteroidia</taxon>
        <taxon>Bacteroidales</taxon>
        <taxon>Bacteroidaceae</taxon>
        <taxon>Bacteroides</taxon>
    </lineage>
</organism>
<accession>A0A413VXR5</accession>
<dbReference type="Pfam" id="PF08843">
    <property type="entry name" value="AbiEii"/>
    <property type="match status" value="1"/>
</dbReference>
<comment type="caution">
    <text evidence="1">The sequence shown here is derived from an EMBL/GenBank/DDBJ whole genome shotgun (WGS) entry which is preliminary data.</text>
</comment>
<evidence type="ECO:0008006" key="3">
    <source>
        <dbReference type="Google" id="ProtNLM"/>
    </source>
</evidence>
<dbReference type="AlphaFoldDB" id="A0A413VXR5"/>
<dbReference type="InterPro" id="IPR014942">
    <property type="entry name" value="AbiEii"/>
</dbReference>
<dbReference type="RefSeq" id="WP_044158310.1">
    <property type="nucleotide sequence ID" value="NZ_CABJFV010000001.1"/>
</dbReference>